<protein>
    <submittedName>
        <fullName evidence="2">Uncharacterized protein</fullName>
    </submittedName>
</protein>
<proteinExistence type="predicted"/>
<name>A0A6C0F354_9ZZZZ</name>
<evidence type="ECO:0000313" key="2">
    <source>
        <dbReference type="EMBL" id="QHT35522.1"/>
    </source>
</evidence>
<reference evidence="2" key="1">
    <citation type="journal article" date="2020" name="Nature">
        <title>Giant virus diversity and host interactions through global metagenomics.</title>
        <authorList>
            <person name="Schulz F."/>
            <person name="Roux S."/>
            <person name="Paez-Espino D."/>
            <person name="Jungbluth S."/>
            <person name="Walsh D.A."/>
            <person name="Denef V.J."/>
            <person name="McMahon K.D."/>
            <person name="Konstantinidis K.T."/>
            <person name="Eloe-Fadrosh E.A."/>
            <person name="Kyrpides N.C."/>
            <person name="Woyke T."/>
        </authorList>
    </citation>
    <scope>NUCLEOTIDE SEQUENCE</scope>
    <source>
        <strain evidence="2">GVMAG-M-3300009180-45</strain>
    </source>
</reference>
<accession>A0A6C0F354</accession>
<feature type="transmembrane region" description="Helical" evidence="1">
    <location>
        <begin position="12"/>
        <end position="28"/>
    </location>
</feature>
<organism evidence="2">
    <name type="scientific">viral metagenome</name>
    <dbReference type="NCBI Taxonomy" id="1070528"/>
    <lineage>
        <taxon>unclassified sequences</taxon>
        <taxon>metagenomes</taxon>
        <taxon>organismal metagenomes</taxon>
    </lineage>
</organism>
<dbReference type="EMBL" id="MN739022">
    <property type="protein sequence ID" value="QHT35522.1"/>
    <property type="molecule type" value="Genomic_DNA"/>
</dbReference>
<sequence>MLDFTKAIERASPFFSFVIGLGISVLLFHRDYATYRVLGVPLDDVNSKTVKVDGKCYKYRVEDATCEIVSPS</sequence>
<keyword evidence="1" id="KW-0812">Transmembrane</keyword>
<keyword evidence="1" id="KW-0472">Membrane</keyword>
<dbReference type="AlphaFoldDB" id="A0A6C0F354"/>
<keyword evidence="1" id="KW-1133">Transmembrane helix</keyword>
<evidence type="ECO:0000256" key="1">
    <source>
        <dbReference type="SAM" id="Phobius"/>
    </source>
</evidence>